<accession>A0AA87Z9X3</accession>
<gene>
    <name evidence="1" type="ORF">TIFTF001_050066</name>
</gene>
<sequence>MDLAFACLPGINKVSKKFRLCGLGATKILVRVGTTRVRCGAKTETIVLPTGISNGWKRAECAFSSTIG</sequence>
<organism evidence="1 2">
    <name type="scientific">Ficus carica</name>
    <name type="common">Common fig</name>
    <dbReference type="NCBI Taxonomy" id="3494"/>
    <lineage>
        <taxon>Eukaryota</taxon>
        <taxon>Viridiplantae</taxon>
        <taxon>Streptophyta</taxon>
        <taxon>Embryophyta</taxon>
        <taxon>Tracheophyta</taxon>
        <taxon>Spermatophyta</taxon>
        <taxon>Magnoliopsida</taxon>
        <taxon>eudicotyledons</taxon>
        <taxon>Gunneridae</taxon>
        <taxon>Pentapetalae</taxon>
        <taxon>rosids</taxon>
        <taxon>fabids</taxon>
        <taxon>Rosales</taxon>
        <taxon>Moraceae</taxon>
        <taxon>Ficeae</taxon>
        <taxon>Ficus</taxon>
    </lineage>
</organism>
<dbReference type="EMBL" id="BTGU01007743">
    <property type="protein sequence ID" value="GMN20736.1"/>
    <property type="molecule type" value="Genomic_DNA"/>
</dbReference>
<proteinExistence type="predicted"/>
<reference evidence="1" key="1">
    <citation type="submission" date="2023-07" db="EMBL/GenBank/DDBJ databases">
        <title>draft genome sequence of fig (Ficus carica).</title>
        <authorList>
            <person name="Takahashi T."/>
            <person name="Nishimura K."/>
        </authorList>
    </citation>
    <scope>NUCLEOTIDE SEQUENCE</scope>
</reference>
<name>A0AA87Z9X3_FICCA</name>
<dbReference type="Proteomes" id="UP001187192">
    <property type="component" value="Unassembled WGS sequence"/>
</dbReference>
<keyword evidence="2" id="KW-1185">Reference proteome</keyword>
<protein>
    <submittedName>
        <fullName evidence="1">Uncharacterized protein</fullName>
    </submittedName>
</protein>
<evidence type="ECO:0000313" key="2">
    <source>
        <dbReference type="Proteomes" id="UP001187192"/>
    </source>
</evidence>
<evidence type="ECO:0000313" key="1">
    <source>
        <dbReference type="EMBL" id="GMN20736.1"/>
    </source>
</evidence>
<comment type="caution">
    <text evidence="1">The sequence shown here is derived from an EMBL/GenBank/DDBJ whole genome shotgun (WGS) entry which is preliminary data.</text>
</comment>
<dbReference type="AlphaFoldDB" id="A0AA87Z9X3"/>